<dbReference type="SUPFAM" id="SSF52317">
    <property type="entry name" value="Class I glutamine amidotransferase-like"/>
    <property type="match status" value="1"/>
</dbReference>
<dbReference type="HAMAP" id="MF_00278">
    <property type="entry name" value="HisH"/>
    <property type="match status" value="1"/>
</dbReference>
<sequence>MTRTEGPSAGPSQAGPHPLGGSTNVPVRRGARTVVVVDYGMGNLRSVSQAVMHAAEGQGFDVAITCDPEVIRAAERVVLPGQGAMRDCMAELAASGAKEAVLEAAATKPLLGVCVGMQMLLDHSEEQDTPGLGLIPGRVQRFRLEGRLQEDGSRFKVPQMGWNRVHQPRPHPVWTGIPDDSWFYFVHSFYATTALPEHSAGETDYGLRFTCAVARDNIFATQFHPEKSAALGLALYRNFLHWKP</sequence>
<evidence type="ECO:0000256" key="1">
    <source>
        <dbReference type="ARBA" id="ARBA00005091"/>
    </source>
</evidence>
<dbReference type="InterPro" id="IPR017926">
    <property type="entry name" value="GATASE"/>
</dbReference>
<evidence type="ECO:0000259" key="12">
    <source>
        <dbReference type="Pfam" id="PF00117"/>
    </source>
</evidence>
<dbReference type="RefSeq" id="WP_394386712.1">
    <property type="nucleotide sequence ID" value="NZ_JBIGIB010000005.1"/>
</dbReference>
<keyword evidence="3 10" id="KW-0028">Amino-acid biosynthesis</keyword>
<comment type="subunit">
    <text evidence="10">Heterodimer of HisH and HisF.</text>
</comment>
<dbReference type="InterPro" id="IPR010139">
    <property type="entry name" value="Imidazole-glycPsynth_HisH"/>
</dbReference>
<keyword evidence="7 10" id="KW-0456">Lyase</keyword>
<evidence type="ECO:0000256" key="11">
    <source>
        <dbReference type="SAM" id="MobiDB-lite"/>
    </source>
</evidence>
<comment type="function">
    <text evidence="10">IGPS catalyzes the conversion of PRFAR and glutamine to IGP, AICAR and glutamate. The HisH subunit catalyzes the hydrolysis of glutamine to glutamate and ammonia as part of the synthesis of IGP and AICAR. The resulting ammonia molecule is channeled to the active site of HisF.</text>
</comment>
<keyword evidence="14" id="KW-1185">Reference proteome</keyword>
<name>A0ABW7H2Q1_9BURK</name>
<evidence type="ECO:0000256" key="5">
    <source>
        <dbReference type="ARBA" id="ARBA00022962"/>
    </source>
</evidence>
<dbReference type="PIRSF" id="PIRSF000495">
    <property type="entry name" value="Amidotransf_hisH"/>
    <property type="match status" value="1"/>
</dbReference>
<dbReference type="EC" id="4.3.2.10" evidence="10"/>
<gene>
    <name evidence="10 13" type="primary">hisH</name>
    <name evidence="13" type="ORF">ACG01O_17900</name>
</gene>
<evidence type="ECO:0000313" key="13">
    <source>
        <dbReference type="EMBL" id="MFG6468502.1"/>
    </source>
</evidence>
<accession>A0ABW7H2Q1</accession>
<comment type="pathway">
    <text evidence="1 10">Amino-acid biosynthesis; L-histidine biosynthesis; L-histidine from 5-phospho-alpha-D-ribose 1-diphosphate: step 5/9.</text>
</comment>
<feature type="active site" description="Nucleophile" evidence="10">
    <location>
        <position position="114"/>
    </location>
</feature>
<feature type="active site" evidence="10">
    <location>
        <position position="226"/>
    </location>
</feature>
<dbReference type="EC" id="3.5.1.2" evidence="10"/>
<dbReference type="PROSITE" id="PS51273">
    <property type="entry name" value="GATASE_TYPE_1"/>
    <property type="match status" value="1"/>
</dbReference>
<dbReference type="Pfam" id="PF00117">
    <property type="entry name" value="GATase"/>
    <property type="match status" value="1"/>
</dbReference>
<comment type="subcellular location">
    <subcellularLocation>
        <location evidence="10">Cytoplasm</location>
    </subcellularLocation>
</comment>
<comment type="catalytic activity">
    <reaction evidence="8 10">
        <text>5-[(5-phospho-1-deoxy-D-ribulos-1-ylimino)methylamino]-1-(5-phospho-beta-D-ribosyl)imidazole-4-carboxamide + L-glutamine = D-erythro-1-(imidazol-4-yl)glycerol 3-phosphate + 5-amino-1-(5-phospho-beta-D-ribosyl)imidazole-4-carboxamide + L-glutamate + H(+)</text>
        <dbReference type="Rhea" id="RHEA:24793"/>
        <dbReference type="ChEBI" id="CHEBI:15378"/>
        <dbReference type="ChEBI" id="CHEBI:29985"/>
        <dbReference type="ChEBI" id="CHEBI:58278"/>
        <dbReference type="ChEBI" id="CHEBI:58359"/>
        <dbReference type="ChEBI" id="CHEBI:58475"/>
        <dbReference type="ChEBI" id="CHEBI:58525"/>
        <dbReference type="EC" id="4.3.2.10"/>
    </reaction>
</comment>
<dbReference type="EMBL" id="JBIGIB010000005">
    <property type="protein sequence ID" value="MFG6468502.1"/>
    <property type="molecule type" value="Genomic_DNA"/>
</dbReference>
<evidence type="ECO:0000256" key="7">
    <source>
        <dbReference type="ARBA" id="ARBA00023239"/>
    </source>
</evidence>
<evidence type="ECO:0000256" key="8">
    <source>
        <dbReference type="ARBA" id="ARBA00047838"/>
    </source>
</evidence>
<dbReference type="CDD" id="cd01748">
    <property type="entry name" value="GATase1_IGP_Synthase"/>
    <property type="match status" value="1"/>
</dbReference>
<dbReference type="GO" id="GO:0016829">
    <property type="term" value="F:lyase activity"/>
    <property type="evidence" value="ECO:0007669"/>
    <property type="project" value="UniProtKB-KW"/>
</dbReference>
<dbReference type="Gene3D" id="3.40.50.880">
    <property type="match status" value="1"/>
</dbReference>
<protein>
    <recommendedName>
        <fullName evidence="10">Imidazole glycerol phosphate synthase subunit HisH</fullName>
        <ecNumber evidence="10">4.3.2.10</ecNumber>
    </recommendedName>
    <alternativeName>
        <fullName evidence="10">IGP synthase glutaminase subunit</fullName>
        <ecNumber evidence="10">3.5.1.2</ecNumber>
    </alternativeName>
    <alternativeName>
        <fullName evidence="10">IGP synthase subunit HisH</fullName>
    </alternativeName>
    <alternativeName>
        <fullName evidence="10">ImGP synthase subunit HisH</fullName>
        <shortName evidence="10">IGPS subunit HisH</shortName>
    </alternativeName>
</protein>
<keyword evidence="2 10" id="KW-0963">Cytoplasm</keyword>
<keyword evidence="4 10" id="KW-0378">Hydrolase</keyword>
<evidence type="ECO:0000256" key="6">
    <source>
        <dbReference type="ARBA" id="ARBA00023102"/>
    </source>
</evidence>
<organism evidence="13 14">
    <name type="scientific">Pelomonas baiyunensis</name>
    <dbReference type="NCBI Taxonomy" id="3299026"/>
    <lineage>
        <taxon>Bacteria</taxon>
        <taxon>Pseudomonadati</taxon>
        <taxon>Pseudomonadota</taxon>
        <taxon>Betaproteobacteria</taxon>
        <taxon>Burkholderiales</taxon>
        <taxon>Sphaerotilaceae</taxon>
        <taxon>Roseateles</taxon>
    </lineage>
</organism>
<comment type="caution">
    <text evidence="13">The sequence shown here is derived from an EMBL/GenBank/DDBJ whole genome shotgun (WGS) entry which is preliminary data.</text>
</comment>
<dbReference type="Proteomes" id="UP001606303">
    <property type="component" value="Unassembled WGS sequence"/>
</dbReference>
<evidence type="ECO:0000313" key="14">
    <source>
        <dbReference type="Proteomes" id="UP001606303"/>
    </source>
</evidence>
<comment type="catalytic activity">
    <reaction evidence="9 10">
        <text>L-glutamine + H2O = L-glutamate + NH4(+)</text>
        <dbReference type="Rhea" id="RHEA:15889"/>
        <dbReference type="ChEBI" id="CHEBI:15377"/>
        <dbReference type="ChEBI" id="CHEBI:28938"/>
        <dbReference type="ChEBI" id="CHEBI:29985"/>
        <dbReference type="ChEBI" id="CHEBI:58359"/>
        <dbReference type="EC" id="3.5.1.2"/>
    </reaction>
</comment>
<dbReference type="NCBIfam" id="TIGR01855">
    <property type="entry name" value="IMP_synth_hisH"/>
    <property type="match status" value="1"/>
</dbReference>
<reference evidence="13 14" key="1">
    <citation type="submission" date="2024-08" db="EMBL/GenBank/DDBJ databases">
        <authorList>
            <person name="Lu H."/>
        </authorList>
    </citation>
    <scope>NUCLEOTIDE SEQUENCE [LARGE SCALE GENOMIC DNA]</scope>
    <source>
        <strain evidence="13 14">BYS87W</strain>
    </source>
</reference>
<proteinExistence type="inferred from homology"/>
<dbReference type="PANTHER" id="PTHR42701:SF2">
    <property type="entry name" value="IMIDAZOLE GLYCEROL PHOSPHATE SYNTHASE SUBUNIT HISH 1"/>
    <property type="match status" value="1"/>
</dbReference>
<dbReference type="PANTHER" id="PTHR42701">
    <property type="entry name" value="IMIDAZOLE GLYCEROL PHOSPHATE SYNTHASE SUBUNIT HISH"/>
    <property type="match status" value="1"/>
</dbReference>
<feature type="region of interest" description="Disordered" evidence="11">
    <location>
        <begin position="1"/>
        <end position="26"/>
    </location>
</feature>
<evidence type="ECO:0000256" key="4">
    <source>
        <dbReference type="ARBA" id="ARBA00022801"/>
    </source>
</evidence>
<evidence type="ECO:0000256" key="9">
    <source>
        <dbReference type="ARBA" id="ARBA00049534"/>
    </source>
</evidence>
<evidence type="ECO:0000256" key="2">
    <source>
        <dbReference type="ARBA" id="ARBA00022490"/>
    </source>
</evidence>
<feature type="domain" description="Glutamine amidotransferase" evidence="12">
    <location>
        <begin position="36"/>
        <end position="239"/>
    </location>
</feature>
<evidence type="ECO:0000256" key="3">
    <source>
        <dbReference type="ARBA" id="ARBA00022605"/>
    </source>
</evidence>
<keyword evidence="5 10" id="KW-0315">Glutamine amidotransferase</keyword>
<evidence type="ECO:0000256" key="10">
    <source>
        <dbReference type="HAMAP-Rule" id="MF_00278"/>
    </source>
</evidence>
<dbReference type="InterPro" id="IPR029062">
    <property type="entry name" value="Class_I_gatase-like"/>
</dbReference>
<keyword evidence="6 10" id="KW-0368">Histidine biosynthesis</keyword>
<feature type="active site" evidence="10">
    <location>
        <position position="224"/>
    </location>
</feature>